<feature type="region of interest" description="Disordered" evidence="1">
    <location>
        <begin position="1"/>
        <end position="58"/>
    </location>
</feature>
<proteinExistence type="predicted"/>
<evidence type="ECO:0000313" key="3">
    <source>
        <dbReference type="Proteomes" id="UP000626109"/>
    </source>
</evidence>
<feature type="compositionally biased region" description="Basic and acidic residues" evidence="1">
    <location>
        <begin position="21"/>
        <end position="30"/>
    </location>
</feature>
<gene>
    <name evidence="2" type="ORF">PGLA2088_LOCUS39601</name>
</gene>
<dbReference type="AlphaFoldDB" id="A0A813L632"/>
<evidence type="ECO:0000313" key="2">
    <source>
        <dbReference type="EMBL" id="CAE8717571.1"/>
    </source>
</evidence>
<dbReference type="EMBL" id="CAJNNW010033179">
    <property type="protein sequence ID" value="CAE8717571.1"/>
    <property type="molecule type" value="Genomic_DNA"/>
</dbReference>
<name>A0A813L632_POLGL</name>
<dbReference type="Proteomes" id="UP000626109">
    <property type="component" value="Unassembled WGS sequence"/>
</dbReference>
<feature type="compositionally biased region" description="Basic and acidic residues" evidence="1">
    <location>
        <begin position="47"/>
        <end position="58"/>
    </location>
</feature>
<feature type="non-terminal residue" evidence="2">
    <location>
        <position position="58"/>
    </location>
</feature>
<reference evidence="2" key="1">
    <citation type="submission" date="2021-02" db="EMBL/GenBank/DDBJ databases">
        <authorList>
            <person name="Dougan E. K."/>
            <person name="Rhodes N."/>
            <person name="Thang M."/>
            <person name="Chan C."/>
        </authorList>
    </citation>
    <scope>NUCLEOTIDE SEQUENCE</scope>
</reference>
<protein>
    <submittedName>
        <fullName evidence="2">Uncharacterized protein</fullName>
    </submittedName>
</protein>
<evidence type="ECO:0000256" key="1">
    <source>
        <dbReference type="SAM" id="MobiDB-lite"/>
    </source>
</evidence>
<accession>A0A813L632</accession>
<sequence length="58" mass="6452">EAEDARRWEEQDTAEASGQVCKHEGVDRSRGLCVGRSHAIGRRSRKERGSGRSDGRGR</sequence>
<feature type="compositionally biased region" description="Basic and acidic residues" evidence="1">
    <location>
        <begin position="1"/>
        <end position="10"/>
    </location>
</feature>
<comment type="caution">
    <text evidence="2">The sequence shown here is derived from an EMBL/GenBank/DDBJ whole genome shotgun (WGS) entry which is preliminary data.</text>
</comment>
<organism evidence="2 3">
    <name type="scientific">Polarella glacialis</name>
    <name type="common">Dinoflagellate</name>
    <dbReference type="NCBI Taxonomy" id="89957"/>
    <lineage>
        <taxon>Eukaryota</taxon>
        <taxon>Sar</taxon>
        <taxon>Alveolata</taxon>
        <taxon>Dinophyceae</taxon>
        <taxon>Suessiales</taxon>
        <taxon>Suessiaceae</taxon>
        <taxon>Polarella</taxon>
    </lineage>
</organism>